<dbReference type="AlphaFoldDB" id="A0A316DHS4"/>
<comment type="caution">
    <text evidence="4">The sequence shown here is derived from an EMBL/GenBank/DDBJ whole genome shotgun (WGS) entry which is preliminary data.</text>
</comment>
<dbReference type="Pfam" id="PF13026">
    <property type="entry name" value="DUF3887"/>
    <property type="match status" value="1"/>
</dbReference>
<feature type="domain" description="M23ase beta-sheet core" evidence="2">
    <location>
        <begin position="193"/>
        <end position="283"/>
    </location>
</feature>
<dbReference type="OrthoDB" id="9809488at2"/>
<protein>
    <submittedName>
        <fullName evidence="4">Murein DD-endopeptidase MepM/ murein hydrolase activator NlpD</fullName>
    </submittedName>
</protein>
<gene>
    <name evidence="4" type="ORF">LV89_04737</name>
</gene>
<keyword evidence="1" id="KW-0732">Signal</keyword>
<proteinExistence type="predicted"/>
<dbReference type="InterPro" id="IPR050570">
    <property type="entry name" value="Cell_wall_metabolism_enzyme"/>
</dbReference>
<evidence type="ECO:0000256" key="1">
    <source>
        <dbReference type="SAM" id="SignalP"/>
    </source>
</evidence>
<dbReference type="Proteomes" id="UP000245489">
    <property type="component" value="Unassembled WGS sequence"/>
</dbReference>
<name>A0A316DHS4_9BACT</name>
<dbReference type="PANTHER" id="PTHR21666:SF270">
    <property type="entry name" value="MUREIN HYDROLASE ACTIVATOR ENVC"/>
    <property type="match status" value="1"/>
</dbReference>
<dbReference type="PANTHER" id="PTHR21666">
    <property type="entry name" value="PEPTIDASE-RELATED"/>
    <property type="match status" value="1"/>
</dbReference>
<reference evidence="4 5" key="1">
    <citation type="submission" date="2018-05" db="EMBL/GenBank/DDBJ databases">
        <title>Genomic Encyclopedia of Archaeal and Bacterial Type Strains, Phase II (KMG-II): from individual species to whole genera.</title>
        <authorList>
            <person name="Goeker M."/>
        </authorList>
    </citation>
    <scope>NUCLEOTIDE SEQUENCE [LARGE SCALE GENOMIC DNA]</scope>
    <source>
        <strain evidence="4 5">DSM 22214</strain>
    </source>
</reference>
<dbReference type="GO" id="GO:0004222">
    <property type="term" value="F:metalloendopeptidase activity"/>
    <property type="evidence" value="ECO:0007669"/>
    <property type="project" value="TreeGrafter"/>
</dbReference>
<organism evidence="4 5">
    <name type="scientific">Arcicella aurantiaca</name>
    <dbReference type="NCBI Taxonomy" id="591202"/>
    <lineage>
        <taxon>Bacteria</taxon>
        <taxon>Pseudomonadati</taxon>
        <taxon>Bacteroidota</taxon>
        <taxon>Cytophagia</taxon>
        <taxon>Cytophagales</taxon>
        <taxon>Flectobacillaceae</taxon>
        <taxon>Arcicella</taxon>
    </lineage>
</organism>
<dbReference type="Gene3D" id="2.70.70.10">
    <property type="entry name" value="Glucose Permease (Domain IIA)"/>
    <property type="match status" value="1"/>
</dbReference>
<sequence length="323" mass="36341">MKKYLITILLTTFMNFAFGQTEKIANKSVADSFEVNYNADNFDAIFSSFSTEMQNALPLDKTKEFLAGLKTQAGKITKRQFVKYEQTYASYKTNFERALFAVNISVDNNSKINGLFVKPFKESNLPKLVRNTTKLILPFKDEWTVIWGGDTKELNYHVESEAQKNAFDIVITDTKGNSYKSNGKANEDYYAFGKDLIAPCDGEVVLVVDGVKDNVPGVLNPVYVPGNTVIIKTQNNEYLFFAHFKQHSIVVKQGQKIKQGQLLGLCGNSGNSSEPHLHFHIQNVEDMNSATGVKCYFDKLQVNGQTKTDYSPIQKESISNEKK</sequence>
<keyword evidence="4" id="KW-0378">Hydrolase</keyword>
<evidence type="ECO:0000313" key="5">
    <source>
        <dbReference type="Proteomes" id="UP000245489"/>
    </source>
</evidence>
<dbReference type="Gene3D" id="3.10.450.590">
    <property type="match status" value="1"/>
</dbReference>
<dbReference type="SUPFAM" id="SSF51261">
    <property type="entry name" value="Duplicated hybrid motif"/>
    <property type="match status" value="1"/>
</dbReference>
<dbReference type="InterPro" id="IPR011055">
    <property type="entry name" value="Dup_hybrid_motif"/>
</dbReference>
<accession>A0A316DHS4</accession>
<feature type="chain" id="PRO_5016299395" evidence="1">
    <location>
        <begin position="20"/>
        <end position="323"/>
    </location>
</feature>
<feature type="domain" description="DUF3887" evidence="3">
    <location>
        <begin position="30"/>
        <end position="115"/>
    </location>
</feature>
<dbReference type="CDD" id="cd12797">
    <property type="entry name" value="M23_peptidase"/>
    <property type="match status" value="1"/>
</dbReference>
<keyword evidence="5" id="KW-1185">Reference proteome</keyword>
<dbReference type="Pfam" id="PF01551">
    <property type="entry name" value="Peptidase_M23"/>
    <property type="match status" value="1"/>
</dbReference>
<dbReference type="RefSeq" id="WP_109745391.1">
    <property type="nucleotide sequence ID" value="NZ_QGGO01000044.1"/>
</dbReference>
<dbReference type="InterPro" id="IPR016047">
    <property type="entry name" value="M23ase_b-sheet_dom"/>
</dbReference>
<evidence type="ECO:0000313" key="4">
    <source>
        <dbReference type="EMBL" id="PWK16779.1"/>
    </source>
</evidence>
<evidence type="ECO:0000259" key="2">
    <source>
        <dbReference type="Pfam" id="PF01551"/>
    </source>
</evidence>
<dbReference type="InterPro" id="IPR024981">
    <property type="entry name" value="DUF3887"/>
</dbReference>
<evidence type="ECO:0000259" key="3">
    <source>
        <dbReference type="Pfam" id="PF13026"/>
    </source>
</evidence>
<dbReference type="EMBL" id="QGGO01000044">
    <property type="protein sequence ID" value="PWK16779.1"/>
    <property type="molecule type" value="Genomic_DNA"/>
</dbReference>
<feature type="signal peptide" evidence="1">
    <location>
        <begin position="1"/>
        <end position="19"/>
    </location>
</feature>